<dbReference type="PANTHER" id="PTHR48043:SF145">
    <property type="entry name" value="FI06409P-RELATED"/>
    <property type="match status" value="1"/>
</dbReference>
<dbReference type="EMBL" id="JBHTEE010000001">
    <property type="protein sequence ID" value="MFC7601438.1"/>
    <property type="molecule type" value="Genomic_DNA"/>
</dbReference>
<dbReference type="Pfam" id="PF00201">
    <property type="entry name" value="UDPGT"/>
    <property type="match status" value="1"/>
</dbReference>
<keyword evidence="4" id="KW-1185">Reference proteome</keyword>
<dbReference type="InterPro" id="IPR002213">
    <property type="entry name" value="UDP_glucos_trans"/>
</dbReference>
<dbReference type="Proteomes" id="UP001596514">
    <property type="component" value="Unassembled WGS sequence"/>
</dbReference>
<dbReference type="InterPro" id="IPR050271">
    <property type="entry name" value="UDP-glycosyltransferase"/>
</dbReference>
<accession>A0ABW2SZG4</accession>
<protein>
    <submittedName>
        <fullName evidence="3">Glycosyltransferase</fullName>
    </submittedName>
</protein>
<keyword evidence="2" id="KW-0808">Transferase</keyword>
<reference evidence="4" key="1">
    <citation type="journal article" date="2019" name="Int. J. Syst. Evol. Microbiol.">
        <title>The Global Catalogue of Microorganisms (GCM) 10K type strain sequencing project: providing services to taxonomists for standard genome sequencing and annotation.</title>
        <authorList>
            <consortium name="The Broad Institute Genomics Platform"/>
            <consortium name="The Broad Institute Genome Sequencing Center for Infectious Disease"/>
            <person name="Wu L."/>
            <person name="Ma J."/>
        </authorList>
    </citation>
    <scope>NUCLEOTIDE SEQUENCE [LARGE SCALE GENOMIC DNA]</scope>
    <source>
        <strain evidence="4">JCM 10083</strain>
    </source>
</reference>
<proteinExistence type="predicted"/>
<sequence length="453" mass="50512">MGESRKPVLFVSNPGAGVFNPLCVIAAELARRGTEDLWFATDESCRADIEKIGEGSGVRFASLGETDPRHSPADWDDEMYRLATQRSRWKAHHAVVRRGFDPSSGEQKYLALDALAEELKPALMVFDSVNPLALIIALKRKIPFILSSPFLPSNLLITRTPRGFPMLHTGLPLNMSFQQRVHNTVFKLRAGLMFLHPTMLRLALKSISYARMLQLPQEALRPSSKIDCADAVLCYSVFGLEYPFPLPDRFHMLGAIIPPLPEAPDDDDLSRWLDANPSVVYVGLGTITRLTRHEVHALVEVARRLDGRHAVLWKLPTQQQHLLPPRDELPPNLRIESWIPSQLDVLAHPNVRLFFNHGGANAFHEGLYFGKPQVIRPLWVDCYDQAVRGVDSGVSLTVDDPQTVDVDDVVGKITQVLNDPAFRERAEFFAKAQREAGGVRAAADLILGNPALK</sequence>
<dbReference type="Gene3D" id="3.40.50.2000">
    <property type="entry name" value="Glycogen Phosphorylase B"/>
    <property type="match status" value="2"/>
</dbReference>
<dbReference type="SUPFAM" id="SSF53756">
    <property type="entry name" value="UDP-Glycosyltransferase/glycogen phosphorylase"/>
    <property type="match status" value="1"/>
</dbReference>
<name>A0ABW2SZG4_9ACTN</name>
<dbReference type="RefSeq" id="WP_343967004.1">
    <property type="nucleotide sequence ID" value="NZ_BAAAGK010000048.1"/>
</dbReference>
<organism evidence="3 4">
    <name type="scientific">Streptosporangium amethystogenes subsp. fukuiense</name>
    <dbReference type="NCBI Taxonomy" id="698418"/>
    <lineage>
        <taxon>Bacteria</taxon>
        <taxon>Bacillati</taxon>
        <taxon>Actinomycetota</taxon>
        <taxon>Actinomycetes</taxon>
        <taxon>Streptosporangiales</taxon>
        <taxon>Streptosporangiaceae</taxon>
        <taxon>Streptosporangium</taxon>
    </lineage>
</organism>
<comment type="caution">
    <text evidence="3">The sequence shown here is derived from an EMBL/GenBank/DDBJ whole genome shotgun (WGS) entry which is preliminary data.</text>
</comment>
<dbReference type="PANTHER" id="PTHR48043">
    <property type="entry name" value="EG:EG0003.4 PROTEIN-RELATED"/>
    <property type="match status" value="1"/>
</dbReference>
<evidence type="ECO:0000313" key="4">
    <source>
        <dbReference type="Proteomes" id="UP001596514"/>
    </source>
</evidence>
<keyword evidence="1" id="KW-0328">Glycosyltransferase</keyword>
<evidence type="ECO:0000313" key="3">
    <source>
        <dbReference type="EMBL" id="MFC7601438.1"/>
    </source>
</evidence>
<evidence type="ECO:0000256" key="2">
    <source>
        <dbReference type="ARBA" id="ARBA00022679"/>
    </source>
</evidence>
<gene>
    <name evidence="3" type="ORF">ACFQVD_15195</name>
</gene>
<evidence type="ECO:0000256" key="1">
    <source>
        <dbReference type="ARBA" id="ARBA00022676"/>
    </source>
</evidence>
<dbReference type="CDD" id="cd03784">
    <property type="entry name" value="GT1_Gtf-like"/>
    <property type="match status" value="1"/>
</dbReference>